<evidence type="ECO:0000313" key="2">
    <source>
        <dbReference type="Proteomes" id="UP000256269"/>
    </source>
</evidence>
<dbReference type="Proteomes" id="UP000256269">
    <property type="component" value="Unassembled WGS sequence"/>
</dbReference>
<accession>A0A3E0GZC1</accession>
<proteinExistence type="predicted"/>
<dbReference type="AlphaFoldDB" id="A0A3E0GZC1"/>
<organism evidence="1 2">
    <name type="scientific">Kutzneria buriramensis</name>
    <dbReference type="NCBI Taxonomy" id="1045776"/>
    <lineage>
        <taxon>Bacteria</taxon>
        <taxon>Bacillati</taxon>
        <taxon>Actinomycetota</taxon>
        <taxon>Actinomycetes</taxon>
        <taxon>Pseudonocardiales</taxon>
        <taxon>Pseudonocardiaceae</taxon>
        <taxon>Kutzneria</taxon>
    </lineage>
</organism>
<name>A0A3E0GZC1_9PSEU</name>
<protein>
    <recommendedName>
        <fullName evidence="3">Phospholipase</fullName>
    </recommendedName>
</protein>
<evidence type="ECO:0008006" key="3">
    <source>
        <dbReference type="Google" id="ProtNLM"/>
    </source>
</evidence>
<dbReference type="OrthoDB" id="161020at2"/>
<dbReference type="RefSeq" id="WP_116179964.1">
    <property type="nucleotide sequence ID" value="NZ_CP144375.1"/>
</dbReference>
<reference evidence="1 2" key="1">
    <citation type="submission" date="2018-08" db="EMBL/GenBank/DDBJ databases">
        <title>Genomic Encyclopedia of Archaeal and Bacterial Type Strains, Phase II (KMG-II): from individual species to whole genera.</title>
        <authorList>
            <person name="Goeker M."/>
        </authorList>
    </citation>
    <scope>NUCLEOTIDE SEQUENCE [LARGE SCALE GENOMIC DNA]</scope>
    <source>
        <strain evidence="1 2">DSM 45791</strain>
    </source>
</reference>
<evidence type="ECO:0000313" key="1">
    <source>
        <dbReference type="EMBL" id="REH35197.1"/>
    </source>
</evidence>
<comment type="caution">
    <text evidence="1">The sequence shown here is derived from an EMBL/GenBank/DDBJ whole genome shotgun (WGS) entry which is preliminary data.</text>
</comment>
<dbReference type="EMBL" id="QUNO01000018">
    <property type="protein sequence ID" value="REH35197.1"/>
    <property type="molecule type" value="Genomic_DNA"/>
</dbReference>
<gene>
    <name evidence="1" type="ORF">BCF44_11857</name>
</gene>
<keyword evidence="2" id="KW-1185">Reference proteome</keyword>
<sequence length="92" mass="10078">MDSLVLNIGGEIGALVIHTGREMDLAEIELSPVGADHQRFHNQVHARELPDGIRHNAVFPHVHAGTYTVWRDSLTAHGTVTIAGGQVTDYTW</sequence>